<sequence length="359" mass="36797">MYDNMANKVFDLNALPVAGWLRALPGAAPAADASKPQIAVGRGPIADMALDPYTGQLYVTNPTDNSLAVIDTDTLTVTQVITDLAEAHSVVAAGGNAYVSTVTEDGDTVSVLDTALYAGGEVATDVFGVGEAVRDLALSPEGERVYAARSGAGIAVVDIITGSVSTIAVPGAAEASAEAIAVSLDGRKAYLVTADYNGGQLIAVDTVYQRVVGVRALPTQPHAVSISRDGSTLLVARCDPQAGTDLDIIDAASLHVMETVAVAGLVTDMVFSVAGERIYLVAGGRVKVLDASTMQTIETFTGVAAPSCIAESADGSMLYVADYDGNVSTLSVGEVTDELLAQMMSTDIINVPVLELARA</sequence>
<comment type="caution">
    <text evidence="1">The sequence shown here is derived from an EMBL/GenBank/DDBJ whole genome shotgun (WGS) entry which is preliminary data.</text>
</comment>
<name>A0A2G5PFU6_9MYCO</name>
<dbReference type="Gene3D" id="2.130.10.10">
    <property type="entry name" value="YVTN repeat-like/Quinoprotein amine dehydrogenase"/>
    <property type="match status" value="2"/>
</dbReference>
<keyword evidence="2" id="KW-1185">Reference proteome</keyword>
<dbReference type="PANTHER" id="PTHR47197:SF3">
    <property type="entry name" value="DIHYDRO-HEME D1 DEHYDROGENASE"/>
    <property type="match status" value="1"/>
</dbReference>
<dbReference type="Proteomes" id="UP000230551">
    <property type="component" value="Unassembled WGS sequence"/>
</dbReference>
<dbReference type="PANTHER" id="PTHR47197">
    <property type="entry name" value="PROTEIN NIRF"/>
    <property type="match status" value="1"/>
</dbReference>
<dbReference type="AlphaFoldDB" id="A0A2G5PFU6"/>
<evidence type="ECO:0000313" key="1">
    <source>
        <dbReference type="EMBL" id="PIB76814.1"/>
    </source>
</evidence>
<dbReference type="InterPro" id="IPR015943">
    <property type="entry name" value="WD40/YVTN_repeat-like_dom_sf"/>
</dbReference>
<evidence type="ECO:0008006" key="3">
    <source>
        <dbReference type="Google" id="ProtNLM"/>
    </source>
</evidence>
<gene>
    <name evidence="1" type="ORF">CQY22_003980</name>
</gene>
<proteinExistence type="predicted"/>
<reference evidence="1 2" key="1">
    <citation type="journal article" date="2017" name="Infect. Genet. Evol.">
        <title>The new phylogeny of the genus Mycobacterium: The old and the news.</title>
        <authorList>
            <person name="Tortoli E."/>
            <person name="Fedrizzi T."/>
            <person name="Meehan C.J."/>
            <person name="Trovato A."/>
            <person name="Grottola A."/>
            <person name="Giacobazzi E."/>
            <person name="Serpini G.F."/>
            <person name="Tagliazucchi S."/>
            <person name="Fabio A."/>
            <person name="Bettua C."/>
            <person name="Bertorelli R."/>
            <person name="Frascaro F."/>
            <person name="De Sanctis V."/>
            <person name="Pecorari M."/>
            <person name="Jousson O."/>
            <person name="Segata N."/>
            <person name="Cirillo D.M."/>
        </authorList>
    </citation>
    <scope>NUCLEOTIDE SEQUENCE [LARGE SCALE GENOMIC DNA]</scope>
    <source>
        <strain evidence="1 2">CIP1034565</strain>
    </source>
</reference>
<dbReference type="EMBL" id="PDCN02000003">
    <property type="protein sequence ID" value="PIB76814.1"/>
    <property type="molecule type" value="Genomic_DNA"/>
</dbReference>
<accession>A0A2G5PFU6</accession>
<dbReference type="InterPro" id="IPR051200">
    <property type="entry name" value="Host-pathogen_enzymatic-act"/>
</dbReference>
<protein>
    <recommendedName>
        <fullName evidence="3">YncE family protein</fullName>
    </recommendedName>
</protein>
<dbReference type="STRING" id="85968.GCA_900073015_02378"/>
<organism evidence="1 2">
    <name type="scientific">Mycolicibacterium brumae</name>
    <dbReference type="NCBI Taxonomy" id="85968"/>
    <lineage>
        <taxon>Bacteria</taxon>
        <taxon>Bacillati</taxon>
        <taxon>Actinomycetota</taxon>
        <taxon>Actinomycetes</taxon>
        <taxon>Mycobacteriales</taxon>
        <taxon>Mycobacteriaceae</taxon>
        <taxon>Mycolicibacterium</taxon>
    </lineage>
</organism>
<dbReference type="SUPFAM" id="SSF51004">
    <property type="entry name" value="C-terminal (heme d1) domain of cytochrome cd1-nitrite reductase"/>
    <property type="match status" value="1"/>
</dbReference>
<dbReference type="InterPro" id="IPR011048">
    <property type="entry name" value="Haem_d1_sf"/>
</dbReference>
<evidence type="ECO:0000313" key="2">
    <source>
        <dbReference type="Proteomes" id="UP000230551"/>
    </source>
</evidence>